<feature type="domain" description="Galactosyltransferase C-terminal" evidence="5">
    <location>
        <begin position="152"/>
        <end position="201"/>
    </location>
</feature>
<dbReference type="InterPro" id="IPR029044">
    <property type="entry name" value="Nucleotide-diphossugar_trans"/>
</dbReference>
<dbReference type="OrthoDB" id="9801954at2"/>
<dbReference type="EMBL" id="SNZV01000005">
    <property type="protein sequence ID" value="TDS13281.1"/>
    <property type="molecule type" value="Genomic_DNA"/>
</dbReference>
<protein>
    <submittedName>
        <fullName evidence="6">GT2 family glycosyltransferase</fullName>
    </submittedName>
</protein>
<dbReference type="RefSeq" id="WP_133640748.1">
    <property type="nucleotide sequence ID" value="NZ_SNZV01000005.1"/>
</dbReference>
<name>A0A4R7CZS1_9SPHI</name>
<proteinExistence type="inferred from homology"/>
<comment type="similarity">
    <text evidence="1">Belongs to the glycosyltransferase 2 family.</text>
</comment>
<accession>A0A4R7CZS1</accession>
<evidence type="ECO:0000313" key="6">
    <source>
        <dbReference type="EMBL" id="TDS13281.1"/>
    </source>
</evidence>
<keyword evidence="2" id="KW-0328">Glycosyltransferase</keyword>
<evidence type="ECO:0000313" key="7">
    <source>
        <dbReference type="Proteomes" id="UP000294752"/>
    </source>
</evidence>
<dbReference type="Proteomes" id="UP000294752">
    <property type="component" value="Unassembled WGS sequence"/>
</dbReference>
<evidence type="ECO:0000256" key="3">
    <source>
        <dbReference type="ARBA" id="ARBA00022679"/>
    </source>
</evidence>
<dbReference type="Pfam" id="PF00535">
    <property type="entry name" value="Glycos_transf_2"/>
    <property type="match status" value="1"/>
</dbReference>
<dbReference type="Gene3D" id="3.90.550.10">
    <property type="entry name" value="Spore Coat Polysaccharide Biosynthesis Protein SpsA, Chain A"/>
    <property type="match status" value="1"/>
</dbReference>
<feature type="domain" description="Glycosyltransferase 2-like" evidence="4">
    <location>
        <begin position="6"/>
        <end position="151"/>
    </location>
</feature>
<dbReference type="GO" id="GO:0016757">
    <property type="term" value="F:glycosyltransferase activity"/>
    <property type="evidence" value="ECO:0007669"/>
    <property type="project" value="UniProtKB-KW"/>
</dbReference>
<dbReference type="PANTHER" id="PTHR43179:SF12">
    <property type="entry name" value="GALACTOFURANOSYLTRANSFERASE GLFT2"/>
    <property type="match status" value="1"/>
</dbReference>
<comment type="caution">
    <text evidence="6">The sequence shown here is derived from an EMBL/GenBank/DDBJ whole genome shotgun (WGS) entry which is preliminary data.</text>
</comment>
<dbReference type="PANTHER" id="PTHR43179">
    <property type="entry name" value="RHAMNOSYLTRANSFERASE WBBL"/>
    <property type="match status" value="1"/>
</dbReference>
<dbReference type="SUPFAM" id="SSF53448">
    <property type="entry name" value="Nucleotide-diphospho-sugar transferases"/>
    <property type="match status" value="1"/>
</dbReference>
<evidence type="ECO:0000256" key="2">
    <source>
        <dbReference type="ARBA" id="ARBA00022676"/>
    </source>
</evidence>
<organism evidence="6 7">
    <name type="scientific">Sphingobacterium paludis</name>
    <dbReference type="NCBI Taxonomy" id="1476465"/>
    <lineage>
        <taxon>Bacteria</taxon>
        <taxon>Pseudomonadati</taxon>
        <taxon>Bacteroidota</taxon>
        <taxon>Sphingobacteriia</taxon>
        <taxon>Sphingobacteriales</taxon>
        <taxon>Sphingobacteriaceae</taxon>
        <taxon>Sphingobacterium</taxon>
    </lineage>
</organism>
<sequence>MYSAISVLTIVHGRHQALRNLLDGLATSTLLPSDVVIVHMNETPIQLKDYPFPIRQIRHETGSGLNLSAARNQAILHAQAENNVFLDVDCIPEPTLVAQYAETLGNTTDLVSGRVRYLSREQTEALQADTDLFAASTADPVRPENKPFTHELFWTLNFGCRKATFQAIGGFDEQYAGYGGEDTDFAFMARAKGITLHTIDATAFHQYHPSYSPPLNHVQDILHNAQVFHSKWGKWPMEGWLKAFAERGYMEQTAAGPRLKRLPTAAEIEMAKKI</sequence>
<evidence type="ECO:0000259" key="4">
    <source>
        <dbReference type="Pfam" id="PF00535"/>
    </source>
</evidence>
<evidence type="ECO:0000256" key="1">
    <source>
        <dbReference type="ARBA" id="ARBA00006739"/>
    </source>
</evidence>
<keyword evidence="7" id="KW-1185">Reference proteome</keyword>
<dbReference type="Pfam" id="PF02709">
    <property type="entry name" value="Glyco_transf_7C"/>
    <property type="match status" value="1"/>
</dbReference>
<dbReference type="AlphaFoldDB" id="A0A4R7CZS1"/>
<gene>
    <name evidence="6" type="ORF">B0I21_105417</name>
</gene>
<dbReference type="InterPro" id="IPR027791">
    <property type="entry name" value="Galactosyl_T_C"/>
</dbReference>
<dbReference type="InterPro" id="IPR001173">
    <property type="entry name" value="Glyco_trans_2-like"/>
</dbReference>
<keyword evidence="3 6" id="KW-0808">Transferase</keyword>
<reference evidence="6 7" key="1">
    <citation type="submission" date="2019-03" db="EMBL/GenBank/DDBJ databases">
        <title>Genomic Encyclopedia of Type Strains, Phase III (KMG-III): the genomes of soil and plant-associated and newly described type strains.</title>
        <authorList>
            <person name="Whitman W."/>
        </authorList>
    </citation>
    <scope>NUCLEOTIDE SEQUENCE [LARGE SCALE GENOMIC DNA]</scope>
    <source>
        <strain evidence="6 7">CGMCC 1.12801</strain>
    </source>
</reference>
<evidence type="ECO:0000259" key="5">
    <source>
        <dbReference type="Pfam" id="PF02709"/>
    </source>
</evidence>